<dbReference type="InterPro" id="IPR017930">
    <property type="entry name" value="Myb_dom"/>
</dbReference>
<keyword evidence="4" id="KW-0238">DNA-binding</keyword>
<evidence type="ECO:0008006" key="11">
    <source>
        <dbReference type="Google" id="ProtNLM"/>
    </source>
</evidence>
<dbReference type="PROSITE" id="PS51294">
    <property type="entry name" value="HTH_MYB"/>
    <property type="match status" value="1"/>
</dbReference>
<evidence type="ECO:0000313" key="10">
    <source>
        <dbReference type="Proteomes" id="UP000235145"/>
    </source>
</evidence>
<evidence type="ECO:0000256" key="3">
    <source>
        <dbReference type="ARBA" id="ARBA00023015"/>
    </source>
</evidence>
<dbReference type="PANTHER" id="PTHR47997:SF75">
    <property type="entry name" value="MYB DOMAIN PROTEIN 55"/>
    <property type="match status" value="1"/>
</dbReference>
<gene>
    <name evidence="9" type="ORF">LSAT_V11C300118110</name>
</gene>
<sequence>MKFGCYIYRWSTMAAQLPGRSDNEIKNHWHTHLKNQVRKDQTIEQFENLEPFKATPRGCQQVKKPNLKTPLEVEILLAVLTSESPSSSSTSESSQCSLSVSDYEVPCDDATPQFSEPAGNLWFDQLFLPDNNGVALSSETMFSPFGLTDDNLISKTSFPDHIMDDVHLWSTIDLYL</sequence>
<keyword evidence="6" id="KW-0539">Nucleus</keyword>
<dbReference type="InterPro" id="IPR051953">
    <property type="entry name" value="Plant_SW-associated_TFs"/>
</dbReference>
<comment type="subcellular location">
    <subcellularLocation>
        <location evidence="1">Nucleus</location>
    </subcellularLocation>
</comment>
<dbReference type="Proteomes" id="UP000235145">
    <property type="component" value="Unassembled WGS sequence"/>
</dbReference>
<reference evidence="9 10" key="1">
    <citation type="journal article" date="2017" name="Nat. Commun.">
        <title>Genome assembly with in vitro proximity ligation data and whole-genome triplication in lettuce.</title>
        <authorList>
            <person name="Reyes-Chin-Wo S."/>
            <person name="Wang Z."/>
            <person name="Yang X."/>
            <person name="Kozik A."/>
            <person name="Arikit S."/>
            <person name="Song C."/>
            <person name="Xia L."/>
            <person name="Froenicke L."/>
            <person name="Lavelle D.O."/>
            <person name="Truco M.J."/>
            <person name="Xia R."/>
            <person name="Zhu S."/>
            <person name="Xu C."/>
            <person name="Xu H."/>
            <person name="Xu X."/>
            <person name="Cox K."/>
            <person name="Korf I."/>
            <person name="Meyers B.C."/>
            <person name="Michelmore R.W."/>
        </authorList>
    </citation>
    <scope>NUCLEOTIDE SEQUENCE [LARGE SCALE GENOMIC DNA]</scope>
    <source>
        <strain evidence="10">cv. Salinas</strain>
        <tissue evidence="9">Seedlings</tissue>
    </source>
</reference>
<protein>
    <recommendedName>
        <fullName evidence="11">HTH myb-type domain-containing protein</fullName>
    </recommendedName>
</protein>
<dbReference type="SUPFAM" id="SSF46689">
    <property type="entry name" value="Homeodomain-like"/>
    <property type="match status" value="1"/>
</dbReference>
<dbReference type="PANTHER" id="PTHR47997">
    <property type="entry name" value="MYB DOMAIN PROTEIN 55"/>
    <property type="match status" value="1"/>
</dbReference>
<comment type="caution">
    <text evidence="9">The sequence shown here is derived from an EMBL/GenBank/DDBJ whole genome shotgun (WGS) entry which is preliminary data.</text>
</comment>
<dbReference type="GO" id="GO:0005634">
    <property type="term" value="C:nucleus"/>
    <property type="evidence" value="ECO:0007669"/>
    <property type="project" value="UniProtKB-SubCell"/>
</dbReference>
<dbReference type="InterPro" id="IPR001005">
    <property type="entry name" value="SANT/Myb"/>
</dbReference>
<dbReference type="PROSITE" id="PS50090">
    <property type="entry name" value="MYB_LIKE"/>
    <property type="match status" value="1"/>
</dbReference>
<accession>A0A9R1XQ74</accession>
<organism evidence="9 10">
    <name type="scientific">Lactuca sativa</name>
    <name type="common">Garden lettuce</name>
    <dbReference type="NCBI Taxonomy" id="4236"/>
    <lineage>
        <taxon>Eukaryota</taxon>
        <taxon>Viridiplantae</taxon>
        <taxon>Streptophyta</taxon>
        <taxon>Embryophyta</taxon>
        <taxon>Tracheophyta</taxon>
        <taxon>Spermatophyta</taxon>
        <taxon>Magnoliopsida</taxon>
        <taxon>eudicotyledons</taxon>
        <taxon>Gunneridae</taxon>
        <taxon>Pentapetalae</taxon>
        <taxon>asterids</taxon>
        <taxon>campanulids</taxon>
        <taxon>Asterales</taxon>
        <taxon>Asteraceae</taxon>
        <taxon>Cichorioideae</taxon>
        <taxon>Cichorieae</taxon>
        <taxon>Lactucinae</taxon>
        <taxon>Lactuca</taxon>
    </lineage>
</organism>
<dbReference type="EMBL" id="NBSK02000003">
    <property type="protein sequence ID" value="KAJ0215552.1"/>
    <property type="molecule type" value="Genomic_DNA"/>
</dbReference>
<dbReference type="AlphaFoldDB" id="A0A9R1XQ74"/>
<dbReference type="Pfam" id="PF00249">
    <property type="entry name" value="Myb_DNA-binding"/>
    <property type="match status" value="1"/>
</dbReference>
<evidence type="ECO:0000259" key="7">
    <source>
        <dbReference type="PROSITE" id="PS50090"/>
    </source>
</evidence>
<evidence type="ECO:0000256" key="5">
    <source>
        <dbReference type="ARBA" id="ARBA00023163"/>
    </source>
</evidence>
<name>A0A9R1XQ74_LACSA</name>
<dbReference type="CDD" id="cd00167">
    <property type="entry name" value="SANT"/>
    <property type="match status" value="1"/>
</dbReference>
<dbReference type="Gene3D" id="1.10.10.60">
    <property type="entry name" value="Homeodomain-like"/>
    <property type="match status" value="1"/>
</dbReference>
<evidence type="ECO:0000256" key="4">
    <source>
        <dbReference type="ARBA" id="ARBA00023125"/>
    </source>
</evidence>
<keyword evidence="2" id="KW-0677">Repeat</keyword>
<feature type="domain" description="HTH myb-type" evidence="8">
    <location>
        <begin position="9"/>
        <end position="37"/>
    </location>
</feature>
<keyword evidence="3" id="KW-0805">Transcription regulation</keyword>
<proteinExistence type="predicted"/>
<evidence type="ECO:0000256" key="2">
    <source>
        <dbReference type="ARBA" id="ARBA00022737"/>
    </source>
</evidence>
<keyword evidence="10" id="KW-1185">Reference proteome</keyword>
<evidence type="ECO:0000256" key="6">
    <source>
        <dbReference type="ARBA" id="ARBA00023242"/>
    </source>
</evidence>
<evidence type="ECO:0000259" key="8">
    <source>
        <dbReference type="PROSITE" id="PS51294"/>
    </source>
</evidence>
<keyword evidence="5" id="KW-0804">Transcription</keyword>
<dbReference type="InterPro" id="IPR009057">
    <property type="entry name" value="Homeodomain-like_sf"/>
</dbReference>
<feature type="domain" description="Myb-like" evidence="7">
    <location>
        <begin position="1"/>
        <end position="33"/>
    </location>
</feature>
<dbReference type="GO" id="GO:0003677">
    <property type="term" value="F:DNA binding"/>
    <property type="evidence" value="ECO:0007669"/>
    <property type="project" value="UniProtKB-KW"/>
</dbReference>
<evidence type="ECO:0000313" key="9">
    <source>
        <dbReference type="EMBL" id="KAJ0215552.1"/>
    </source>
</evidence>
<evidence type="ECO:0000256" key="1">
    <source>
        <dbReference type="ARBA" id="ARBA00004123"/>
    </source>
</evidence>